<dbReference type="Pfam" id="PF13456">
    <property type="entry name" value="RVT_3"/>
    <property type="match status" value="1"/>
</dbReference>
<dbReference type="PROSITE" id="PS50879">
    <property type="entry name" value="RNASE_H_1"/>
    <property type="match status" value="1"/>
</dbReference>
<dbReference type="Gene3D" id="3.30.420.10">
    <property type="entry name" value="Ribonuclease H-like superfamily/Ribonuclease H"/>
    <property type="match status" value="1"/>
</dbReference>
<dbReference type="InterPro" id="IPR012337">
    <property type="entry name" value="RNaseH-like_sf"/>
</dbReference>
<gene>
    <name evidence="2" type="ORF">Slati_3893000</name>
</gene>
<dbReference type="InterPro" id="IPR036397">
    <property type="entry name" value="RNaseH_sf"/>
</dbReference>
<reference evidence="2" key="2">
    <citation type="journal article" date="2024" name="Plant">
        <title>Genomic evolution and insights into agronomic trait innovations of Sesamum species.</title>
        <authorList>
            <person name="Miao H."/>
            <person name="Wang L."/>
            <person name="Qu L."/>
            <person name="Liu H."/>
            <person name="Sun Y."/>
            <person name="Le M."/>
            <person name="Wang Q."/>
            <person name="Wei S."/>
            <person name="Zheng Y."/>
            <person name="Lin W."/>
            <person name="Duan Y."/>
            <person name="Cao H."/>
            <person name="Xiong S."/>
            <person name="Wang X."/>
            <person name="Wei L."/>
            <person name="Li C."/>
            <person name="Ma Q."/>
            <person name="Ju M."/>
            <person name="Zhao R."/>
            <person name="Li G."/>
            <person name="Mu C."/>
            <person name="Tian Q."/>
            <person name="Mei H."/>
            <person name="Zhang T."/>
            <person name="Gao T."/>
            <person name="Zhang H."/>
        </authorList>
    </citation>
    <scope>NUCLEOTIDE SEQUENCE</scope>
    <source>
        <strain evidence="2">KEN1</strain>
    </source>
</reference>
<dbReference type="InterPro" id="IPR044730">
    <property type="entry name" value="RNase_H-like_dom_plant"/>
</dbReference>
<dbReference type="InterPro" id="IPR002156">
    <property type="entry name" value="RNaseH_domain"/>
</dbReference>
<dbReference type="GO" id="GO:0003676">
    <property type="term" value="F:nucleic acid binding"/>
    <property type="evidence" value="ECO:0007669"/>
    <property type="project" value="InterPro"/>
</dbReference>
<feature type="domain" description="RNase H type-1" evidence="1">
    <location>
        <begin position="38"/>
        <end position="94"/>
    </location>
</feature>
<dbReference type="GO" id="GO:0004523">
    <property type="term" value="F:RNA-DNA hybrid ribonuclease activity"/>
    <property type="evidence" value="ECO:0007669"/>
    <property type="project" value="InterPro"/>
</dbReference>
<dbReference type="SUPFAM" id="SSF53098">
    <property type="entry name" value="Ribonuclease H-like"/>
    <property type="match status" value="1"/>
</dbReference>
<protein>
    <submittedName>
        <fullName evidence="2">Ribonuclease H protein</fullName>
    </submittedName>
</protein>
<comment type="caution">
    <text evidence="2">The sequence shown here is derived from an EMBL/GenBank/DDBJ whole genome shotgun (WGS) entry which is preliminary data.</text>
</comment>
<dbReference type="PANTHER" id="PTHR47723">
    <property type="entry name" value="OS05G0353850 PROTEIN"/>
    <property type="match status" value="1"/>
</dbReference>
<evidence type="ECO:0000259" key="1">
    <source>
        <dbReference type="PROSITE" id="PS50879"/>
    </source>
</evidence>
<sequence>MKPEFAQGDFFAVNSLHIPLQPKDQRQKAIIVPWRKPQDGWYKLNTDGASKGNPGISGEGGILRNHLGIVIFAFQEHIGNTTNTQAELRAIHRG</sequence>
<dbReference type="EMBL" id="JACGWN010000014">
    <property type="protein sequence ID" value="KAL0405791.1"/>
    <property type="molecule type" value="Genomic_DNA"/>
</dbReference>
<dbReference type="CDD" id="cd06222">
    <property type="entry name" value="RNase_H_like"/>
    <property type="match status" value="1"/>
</dbReference>
<proteinExistence type="predicted"/>
<organism evidence="2">
    <name type="scientific">Sesamum latifolium</name>
    <dbReference type="NCBI Taxonomy" id="2727402"/>
    <lineage>
        <taxon>Eukaryota</taxon>
        <taxon>Viridiplantae</taxon>
        <taxon>Streptophyta</taxon>
        <taxon>Embryophyta</taxon>
        <taxon>Tracheophyta</taxon>
        <taxon>Spermatophyta</taxon>
        <taxon>Magnoliopsida</taxon>
        <taxon>eudicotyledons</taxon>
        <taxon>Gunneridae</taxon>
        <taxon>Pentapetalae</taxon>
        <taxon>asterids</taxon>
        <taxon>lamiids</taxon>
        <taxon>Lamiales</taxon>
        <taxon>Pedaliaceae</taxon>
        <taxon>Sesamum</taxon>
    </lineage>
</organism>
<reference evidence="2" key="1">
    <citation type="submission" date="2020-06" db="EMBL/GenBank/DDBJ databases">
        <authorList>
            <person name="Li T."/>
            <person name="Hu X."/>
            <person name="Zhang T."/>
            <person name="Song X."/>
            <person name="Zhang H."/>
            <person name="Dai N."/>
            <person name="Sheng W."/>
            <person name="Hou X."/>
            <person name="Wei L."/>
        </authorList>
    </citation>
    <scope>NUCLEOTIDE SEQUENCE</scope>
    <source>
        <strain evidence="2">KEN1</strain>
        <tissue evidence="2">Leaf</tissue>
    </source>
</reference>
<evidence type="ECO:0000313" key="2">
    <source>
        <dbReference type="EMBL" id="KAL0405791.1"/>
    </source>
</evidence>
<accession>A0AAW2TQB3</accession>
<dbReference type="PANTHER" id="PTHR47723:SF19">
    <property type="entry name" value="POLYNUCLEOTIDYL TRANSFERASE, RIBONUCLEASE H-LIKE SUPERFAMILY PROTEIN"/>
    <property type="match status" value="1"/>
</dbReference>
<dbReference type="InterPro" id="IPR053151">
    <property type="entry name" value="RNase_H-like"/>
</dbReference>
<name>A0AAW2TQB3_9LAMI</name>
<dbReference type="AlphaFoldDB" id="A0AAW2TQB3"/>